<accession>A0A2N9FTQ4</accession>
<dbReference type="GO" id="GO:0016298">
    <property type="term" value="F:lipase activity"/>
    <property type="evidence" value="ECO:0007669"/>
    <property type="project" value="InterPro"/>
</dbReference>
<name>A0A2N9FTQ4_FAGSY</name>
<dbReference type="PANTHER" id="PTHR45966:SF12">
    <property type="entry name" value="GDSL ESTERASE_LIPASE 1-LIKE ISOFORM X2"/>
    <property type="match status" value="1"/>
</dbReference>
<dbReference type="InterPro" id="IPR044552">
    <property type="entry name" value="GLIP1-5/GLL25"/>
</dbReference>
<gene>
    <name evidence="4" type="ORF">FSB_LOCUS18445</name>
</gene>
<feature type="signal peptide" evidence="3">
    <location>
        <begin position="1"/>
        <end position="23"/>
    </location>
</feature>
<dbReference type="GO" id="GO:0006629">
    <property type="term" value="P:lipid metabolic process"/>
    <property type="evidence" value="ECO:0007669"/>
    <property type="project" value="InterPro"/>
</dbReference>
<dbReference type="PROSITE" id="PS01098">
    <property type="entry name" value="LIPASE_GDSL_SER"/>
    <property type="match status" value="1"/>
</dbReference>
<evidence type="ECO:0000313" key="4">
    <source>
        <dbReference type="EMBL" id="SPC90563.1"/>
    </source>
</evidence>
<dbReference type="Pfam" id="PF00657">
    <property type="entry name" value="Lipase_GDSL"/>
    <property type="match status" value="1"/>
</dbReference>
<organism evidence="4">
    <name type="scientific">Fagus sylvatica</name>
    <name type="common">Beechnut</name>
    <dbReference type="NCBI Taxonomy" id="28930"/>
    <lineage>
        <taxon>Eukaryota</taxon>
        <taxon>Viridiplantae</taxon>
        <taxon>Streptophyta</taxon>
        <taxon>Embryophyta</taxon>
        <taxon>Tracheophyta</taxon>
        <taxon>Spermatophyta</taxon>
        <taxon>Magnoliopsida</taxon>
        <taxon>eudicotyledons</taxon>
        <taxon>Gunneridae</taxon>
        <taxon>Pentapetalae</taxon>
        <taxon>rosids</taxon>
        <taxon>fabids</taxon>
        <taxon>Fagales</taxon>
        <taxon>Fagaceae</taxon>
        <taxon>Fagus</taxon>
    </lineage>
</organism>
<dbReference type="Gene3D" id="3.40.50.1110">
    <property type="entry name" value="SGNH hydrolase"/>
    <property type="match status" value="1"/>
</dbReference>
<evidence type="ECO:0000256" key="2">
    <source>
        <dbReference type="ARBA" id="ARBA00022729"/>
    </source>
</evidence>
<feature type="chain" id="PRO_5014802668" description="SGNH hydrolase-type esterase domain-containing protein" evidence="3">
    <location>
        <begin position="24"/>
        <end position="298"/>
    </location>
</feature>
<evidence type="ECO:0008006" key="5">
    <source>
        <dbReference type="Google" id="ProtNLM"/>
    </source>
</evidence>
<comment type="similarity">
    <text evidence="1">Belongs to the 'GDSL' lipolytic enzyme family.</text>
</comment>
<dbReference type="InterPro" id="IPR001087">
    <property type="entry name" value="GDSL"/>
</dbReference>
<dbReference type="AlphaFoldDB" id="A0A2N9FTQ4"/>
<protein>
    <recommendedName>
        <fullName evidence="5">SGNH hydrolase-type esterase domain-containing protein</fullName>
    </recommendedName>
</protein>
<evidence type="ECO:0000256" key="1">
    <source>
        <dbReference type="ARBA" id="ARBA00008668"/>
    </source>
</evidence>
<evidence type="ECO:0000256" key="3">
    <source>
        <dbReference type="SAM" id="SignalP"/>
    </source>
</evidence>
<dbReference type="InterPro" id="IPR008265">
    <property type="entry name" value="Lipase_GDSL_AS"/>
</dbReference>
<dbReference type="InterPro" id="IPR036514">
    <property type="entry name" value="SGNH_hydro_sf"/>
</dbReference>
<dbReference type="CDD" id="cd01837">
    <property type="entry name" value="SGNH_plant_lipase_like"/>
    <property type="match status" value="1"/>
</dbReference>
<dbReference type="EMBL" id="OIVN01001158">
    <property type="protein sequence ID" value="SPC90563.1"/>
    <property type="molecule type" value="Genomic_DNA"/>
</dbReference>
<keyword evidence="2 3" id="KW-0732">Signal</keyword>
<dbReference type="PANTHER" id="PTHR45966">
    <property type="entry name" value="GDSL-LIKE LIPASE/ACYLHYDROLASE"/>
    <property type="match status" value="1"/>
</dbReference>
<dbReference type="InterPro" id="IPR035669">
    <property type="entry name" value="SGNH_plant_lipase-like"/>
</dbReference>
<proteinExistence type="inferred from homology"/>
<sequence>MASLSYLMICVLVSLLNPISCYGQSKAEAEHKALFVFGDSLFDAGNNKYLKNVSVAALSWPYGETFFKHPTGRFSDGRLVPDFIAQFAQLPILPPYLQTIAHHFIRPKNKIAHHFTDGANFASAGAGVLAETNPAVISLPEQLSYFKNVVKSVRQNLGDVEAKKVLMRAVYLFSIGGNDYFSFHSRNPNATQSDRRQYVEMVIGNLTSVLNEIYGLGGRKFALQNVGPVGCTPSSIAKSHQHGECVEELSALSRLHNRDLTNVLENLESKLQGFKYSIFDYYNELRDRVKNPSQYGRL</sequence>
<reference evidence="4" key="1">
    <citation type="submission" date="2018-02" db="EMBL/GenBank/DDBJ databases">
        <authorList>
            <person name="Cohen D.B."/>
            <person name="Kent A.D."/>
        </authorList>
    </citation>
    <scope>NUCLEOTIDE SEQUENCE</scope>
</reference>